<feature type="region of interest" description="Disordered" evidence="1">
    <location>
        <begin position="1"/>
        <end position="22"/>
    </location>
</feature>
<dbReference type="EMBL" id="FMID01000017">
    <property type="protein sequence ID" value="SCL74739.1"/>
    <property type="molecule type" value="Genomic_DNA"/>
</dbReference>
<name>A0A1M4MII8_9EURY</name>
<feature type="transmembrane region" description="Helical" evidence="2">
    <location>
        <begin position="32"/>
        <end position="53"/>
    </location>
</feature>
<keyword evidence="2" id="KW-0472">Membrane</keyword>
<evidence type="ECO:0000313" key="3">
    <source>
        <dbReference type="EMBL" id="SCL74739.1"/>
    </source>
</evidence>
<dbReference type="STRING" id="118126.L21_0622"/>
<protein>
    <submittedName>
        <fullName evidence="3">Uncharacterized protein</fullName>
    </submittedName>
</protein>
<dbReference type="AlphaFoldDB" id="A0A1M4MII8"/>
<accession>A0A1M4MII8</accession>
<proteinExistence type="predicted"/>
<organism evidence="3 4">
    <name type="scientific">Methanoculleus chikugoensis</name>
    <dbReference type="NCBI Taxonomy" id="118126"/>
    <lineage>
        <taxon>Archaea</taxon>
        <taxon>Methanobacteriati</taxon>
        <taxon>Methanobacteriota</taxon>
        <taxon>Stenosarchaea group</taxon>
        <taxon>Methanomicrobia</taxon>
        <taxon>Methanomicrobiales</taxon>
        <taxon>Methanomicrobiaceae</taxon>
        <taxon>Methanoculleus</taxon>
    </lineage>
</organism>
<gene>
    <name evidence="3" type="ORF">L21_0622</name>
</gene>
<reference evidence="3 4" key="1">
    <citation type="submission" date="2016-08" db="EMBL/GenBank/DDBJ databases">
        <authorList>
            <person name="Seilhamer J.J."/>
        </authorList>
    </citation>
    <scope>NUCLEOTIDE SEQUENCE [LARGE SCALE GENOMIC DNA]</scope>
    <source>
        <strain evidence="3">L21-II-0</strain>
    </source>
</reference>
<dbReference type="Proteomes" id="UP000184671">
    <property type="component" value="Unassembled WGS sequence"/>
</dbReference>
<evidence type="ECO:0000313" key="4">
    <source>
        <dbReference type="Proteomes" id="UP000184671"/>
    </source>
</evidence>
<evidence type="ECO:0000256" key="1">
    <source>
        <dbReference type="SAM" id="MobiDB-lite"/>
    </source>
</evidence>
<evidence type="ECO:0000256" key="2">
    <source>
        <dbReference type="SAM" id="Phobius"/>
    </source>
</evidence>
<sequence>MHRSRKAGPTRPDNGEEMDEKHTNTRKTLRNLLIAVTILAVVVFLLFLGPAFVSTTMPNDSYMIEITGLSGLAVNGTATVMIPVPANAKGELVIFEASSARQPAGWRTAIRETQYGKMLAFTTTEDYAQDIFVPSGEFETKEEPRLLVPVLATPDNASVAEFSRRSGGTYTTVVFLDGFVPPENATTISFDLRYQGGGGVKYLIKENVWTATVNTAVPSTESGFVPVPAGYHVTAGGLHL</sequence>
<keyword evidence="2" id="KW-1133">Transmembrane helix</keyword>
<keyword evidence="2" id="KW-0812">Transmembrane</keyword>